<evidence type="ECO:0000259" key="2">
    <source>
        <dbReference type="Pfam" id="PF26631"/>
    </source>
</evidence>
<dbReference type="GeneID" id="110429443"/>
<keyword evidence="3" id="KW-1185">Reference proteome</keyword>
<sequence length="225" mass="25649">MLSRQKTTKKNGEEQRRERRRGEAKPKRKSKRKIVQRISLFLFYYQIPRSQPSLHRHSSFSPSSLADFGAVTGYAVGQSEAEPSRERRGLVEFYYACAGYSVYMSRNEGSVDEKGDKPELPACLGFEFVAYRRTPAAGTASASAHVHSREDIISINFQQLNAEDCDIRQPRTHKPTHAVGDDFLNRFTRNANLVASGVAKNMRRVGNYMKETIDDILFPCRKRPK</sequence>
<dbReference type="PANTHER" id="PTHR34566:SF2">
    <property type="entry name" value="ALTERED INHERITANCE OF MITOCHONDRIA PROTEIN"/>
    <property type="match status" value="1"/>
</dbReference>
<organism evidence="3 4">
    <name type="scientific">Herrania umbratica</name>
    <dbReference type="NCBI Taxonomy" id="108875"/>
    <lineage>
        <taxon>Eukaryota</taxon>
        <taxon>Viridiplantae</taxon>
        <taxon>Streptophyta</taxon>
        <taxon>Embryophyta</taxon>
        <taxon>Tracheophyta</taxon>
        <taxon>Spermatophyta</taxon>
        <taxon>Magnoliopsida</taxon>
        <taxon>eudicotyledons</taxon>
        <taxon>Gunneridae</taxon>
        <taxon>Pentapetalae</taxon>
        <taxon>rosids</taxon>
        <taxon>malvids</taxon>
        <taxon>Malvales</taxon>
        <taxon>Malvaceae</taxon>
        <taxon>Byttnerioideae</taxon>
        <taxon>Herrania</taxon>
    </lineage>
</organism>
<feature type="domain" description="DUF8204" evidence="2">
    <location>
        <begin position="69"/>
        <end position="128"/>
    </location>
</feature>
<accession>A0A6J1BQ33</accession>
<dbReference type="InterPro" id="IPR058517">
    <property type="entry name" value="DUF8204"/>
</dbReference>
<gene>
    <name evidence="4" type="primary">LOC110429443</name>
</gene>
<protein>
    <submittedName>
        <fullName evidence="4">Uncharacterized protein LOC110429443 isoform X1</fullName>
    </submittedName>
</protein>
<dbReference type="Proteomes" id="UP000504621">
    <property type="component" value="Unplaced"/>
</dbReference>
<feature type="compositionally biased region" description="Basic and acidic residues" evidence="1">
    <location>
        <begin position="10"/>
        <end position="25"/>
    </location>
</feature>
<evidence type="ECO:0000313" key="4">
    <source>
        <dbReference type="RefSeq" id="XP_021301168.1"/>
    </source>
</evidence>
<dbReference type="Pfam" id="PF26631">
    <property type="entry name" value="DUF8204"/>
    <property type="match status" value="1"/>
</dbReference>
<reference evidence="4" key="1">
    <citation type="submission" date="2025-08" db="UniProtKB">
        <authorList>
            <consortium name="RefSeq"/>
        </authorList>
    </citation>
    <scope>IDENTIFICATION</scope>
    <source>
        <tissue evidence="4">Leaf</tissue>
    </source>
</reference>
<dbReference type="RefSeq" id="XP_021301168.1">
    <property type="nucleotide sequence ID" value="XM_021445493.1"/>
</dbReference>
<name>A0A6J1BQ33_9ROSI</name>
<dbReference type="AlphaFoldDB" id="A0A6J1BQ33"/>
<evidence type="ECO:0000256" key="1">
    <source>
        <dbReference type="SAM" id="MobiDB-lite"/>
    </source>
</evidence>
<evidence type="ECO:0000313" key="3">
    <source>
        <dbReference type="Proteomes" id="UP000504621"/>
    </source>
</evidence>
<feature type="region of interest" description="Disordered" evidence="1">
    <location>
        <begin position="1"/>
        <end position="32"/>
    </location>
</feature>
<dbReference type="PANTHER" id="PTHR34566">
    <property type="entry name" value="ALTERED INHERITANCE OF MITOCHONDRIA PROTEIN"/>
    <property type="match status" value="1"/>
</dbReference>
<proteinExistence type="predicted"/>
<dbReference type="OrthoDB" id="510712at2759"/>